<comment type="caution">
    <text evidence="1">The sequence shown here is derived from an EMBL/GenBank/DDBJ whole genome shotgun (WGS) entry which is preliminary data.</text>
</comment>
<protein>
    <recommendedName>
        <fullName evidence="3">Isocitrate lyase/PEP mutase family protein</fullName>
    </recommendedName>
</protein>
<reference evidence="2" key="1">
    <citation type="submission" date="2018-05" db="EMBL/GenBank/DDBJ databases">
        <authorList>
            <person name="Du Z."/>
            <person name="Wang X."/>
        </authorList>
    </citation>
    <scope>NUCLEOTIDE SEQUENCE [LARGE SCALE GENOMIC DNA]</scope>
    <source>
        <strain evidence="2">CQN31</strain>
    </source>
</reference>
<organism evidence="1 2">
    <name type="scientific">Falsiroseomonas bella</name>
    <dbReference type="NCBI Taxonomy" id="2184016"/>
    <lineage>
        <taxon>Bacteria</taxon>
        <taxon>Pseudomonadati</taxon>
        <taxon>Pseudomonadota</taxon>
        <taxon>Alphaproteobacteria</taxon>
        <taxon>Acetobacterales</taxon>
        <taxon>Roseomonadaceae</taxon>
        <taxon>Falsiroseomonas</taxon>
    </lineage>
</organism>
<dbReference type="PANTHER" id="PTHR42905">
    <property type="entry name" value="PHOSPHOENOLPYRUVATE CARBOXYLASE"/>
    <property type="match status" value="1"/>
</dbReference>
<dbReference type="PANTHER" id="PTHR42905:SF2">
    <property type="entry name" value="PHOSPHOENOLPYRUVATE CARBOXYLASE FAMILY PROTEIN"/>
    <property type="match status" value="1"/>
</dbReference>
<dbReference type="Gene3D" id="3.20.20.60">
    <property type="entry name" value="Phosphoenolpyruvate-binding domains"/>
    <property type="match status" value="1"/>
</dbReference>
<keyword evidence="2" id="KW-1185">Reference proteome</keyword>
<dbReference type="OrthoDB" id="9771433at2"/>
<dbReference type="SUPFAM" id="SSF51621">
    <property type="entry name" value="Phosphoenolpyruvate/pyruvate domain"/>
    <property type="match status" value="1"/>
</dbReference>
<gene>
    <name evidence="1" type="ORF">DFH01_05555</name>
</gene>
<dbReference type="GO" id="GO:0003824">
    <property type="term" value="F:catalytic activity"/>
    <property type="evidence" value="ECO:0007669"/>
    <property type="project" value="InterPro"/>
</dbReference>
<dbReference type="CDD" id="cd00377">
    <property type="entry name" value="ICL_PEPM"/>
    <property type="match status" value="1"/>
</dbReference>
<dbReference type="AlphaFoldDB" id="A0A317FIY6"/>
<sequence>MGFAAAERLRALMAAGAGRMPVLAPGVWDGLSARLAIHAGAAALHASGGAIARAAGQPDLGILGLSEMEARIGEIVEGAGGAPVIADADTGYGGLLNLAHAVRRYARLGVAALHIEDQPFPKRCGLFEGVAVVAQAEMLARIRAARATVEQMGGGGPLIIARTDAVKPEGLDAAFARMRAYLAEGADIAFVEGLEDAAAMQTAGAALPGVPQLLNASMSAHGLPLPPERLAQLGFAIVIYPGDAQRAAIAAMDAAFRAVLRDGDGRSVADRMAPSALRDGVVGTAALMQAEAGWTEGGA</sequence>
<proteinExistence type="predicted"/>
<accession>A0A317FIY6</accession>
<dbReference type="InterPro" id="IPR015813">
    <property type="entry name" value="Pyrv/PenolPyrv_kinase-like_dom"/>
</dbReference>
<dbReference type="InterPro" id="IPR039556">
    <property type="entry name" value="ICL/PEPM"/>
</dbReference>
<evidence type="ECO:0000313" key="2">
    <source>
        <dbReference type="Proteomes" id="UP000245765"/>
    </source>
</evidence>
<name>A0A317FIY6_9PROT</name>
<evidence type="ECO:0000313" key="1">
    <source>
        <dbReference type="EMBL" id="PWS38725.1"/>
    </source>
</evidence>
<dbReference type="EMBL" id="QGNA01000001">
    <property type="protein sequence ID" value="PWS38725.1"/>
    <property type="molecule type" value="Genomic_DNA"/>
</dbReference>
<dbReference type="InterPro" id="IPR040442">
    <property type="entry name" value="Pyrv_kinase-like_dom_sf"/>
</dbReference>
<evidence type="ECO:0008006" key="3">
    <source>
        <dbReference type="Google" id="ProtNLM"/>
    </source>
</evidence>
<dbReference type="Pfam" id="PF13714">
    <property type="entry name" value="PEP_mutase"/>
    <property type="match status" value="1"/>
</dbReference>
<dbReference type="Proteomes" id="UP000245765">
    <property type="component" value="Unassembled WGS sequence"/>
</dbReference>